<dbReference type="InterPro" id="IPR017887">
    <property type="entry name" value="TF_TCP_subgr"/>
</dbReference>
<proteinExistence type="predicted"/>
<evidence type="ECO:0000256" key="6">
    <source>
        <dbReference type="SAM" id="MobiDB-lite"/>
    </source>
</evidence>
<sequence>MDPKNLNQYQVPNFLIPPPQPRDASDDNKEVKDFQIVVASDKEPNNNGKKQLAPKRSSNKDRHTKVEGRGRRIRMPALCAARIFQLTRELGHKSDGETIQWLLQQAEPSLIAATGSGTVPASALASAASAVVSNQGGSLTAGLMISHHDLDCGGGRPSWVEGGGEASRLWPNGAAGYRIGFPGFDFPGGAMSFASIFGAGGGGNGNHMLGLELGLSQEGNVGVLNQQIYQQMAQAQAQGRVLHHTLHHNPGHEDHQQESCGRDESQGSF</sequence>
<keyword evidence="2" id="KW-0805">Transcription regulation</keyword>
<evidence type="ECO:0000256" key="4">
    <source>
        <dbReference type="ARBA" id="ARBA00023163"/>
    </source>
</evidence>
<dbReference type="STRING" id="3708.A0A078G0J9"/>
<evidence type="ECO:0000256" key="3">
    <source>
        <dbReference type="ARBA" id="ARBA00023125"/>
    </source>
</evidence>
<dbReference type="GO" id="GO:0003700">
    <property type="term" value="F:DNA-binding transcription factor activity"/>
    <property type="evidence" value="ECO:0000318"/>
    <property type="project" value="GO_Central"/>
</dbReference>
<dbReference type="Gramene" id="CDY20065">
    <property type="protein sequence ID" value="CDY20065"/>
    <property type="gene ID" value="GSBRNA2T00009909001"/>
</dbReference>
<accession>A0A078G0J9</accession>
<evidence type="ECO:0000313" key="9">
    <source>
        <dbReference type="Proteomes" id="UP000028999"/>
    </source>
</evidence>
<dbReference type="PaxDb" id="3708-A0A078G0J9"/>
<comment type="subcellular location">
    <subcellularLocation>
        <location evidence="1">Nucleus</location>
    </subcellularLocation>
</comment>
<dbReference type="PANTHER" id="PTHR31072:SF131">
    <property type="entry name" value="TCP DOMAIN-CONTAINING PROTEIN"/>
    <property type="match status" value="1"/>
</dbReference>
<dbReference type="Pfam" id="PF03634">
    <property type="entry name" value="TCP"/>
    <property type="match status" value="1"/>
</dbReference>
<dbReference type="OMA" id="CRTSWPM"/>
<dbReference type="SMR" id="A0A078G0J9"/>
<keyword evidence="5" id="KW-0539">Nucleus</keyword>
<dbReference type="GO" id="GO:0005634">
    <property type="term" value="C:nucleus"/>
    <property type="evidence" value="ECO:0000318"/>
    <property type="project" value="GO_Central"/>
</dbReference>
<dbReference type="EMBL" id="LK032102">
    <property type="protein sequence ID" value="CDY20065.1"/>
    <property type="molecule type" value="Genomic_DNA"/>
</dbReference>
<evidence type="ECO:0000259" key="7">
    <source>
        <dbReference type="PROSITE" id="PS51369"/>
    </source>
</evidence>
<evidence type="ECO:0000256" key="5">
    <source>
        <dbReference type="ARBA" id="ARBA00023242"/>
    </source>
</evidence>
<feature type="compositionally biased region" description="Polar residues" evidence="6">
    <location>
        <begin position="1"/>
        <end position="11"/>
    </location>
</feature>
<evidence type="ECO:0000256" key="1">
    <source>
        <dbReference type="ARBA" id="ARBA00004123"/>
    </source>
</evidence>
<reference evidence="8 9" key="1">
    <citation type="journal article" date="2014" name="Science">
        <title>Plant genetics. Early allopolyploid evolution in the post-Neolithic Brassica napus oilseed genome.</title>
        <authorList>
            <person name="Chalhoub B."/>
            <person name="Denoeud F."/>
            <person name="Liu S."/>
            <person name="Parkin I.A."/>
            <person name="Tang H."/>
            <person name="Wang X."/>
            <person name="Chiquet J."/>
            <person name="Belcram H."/>
            <person name="Tong C."/>
            <person name="Samans B."/>
            <person name="Correa M."/>
            <person name="Da Silva C."/>
            <person name="Just J."/>
            <person name="Falentin C."/>
            <person name="Koh C.S."/>
            <person name="Le Clainche I."/>
            <person name="Bernard M."/>
            <person name="Bento P."/>
            <person name="Noel B."/>
            <person name="Labadie K."/>
            <person name="Alberti A."/>
            <person name="Charles M."/>
            <person name="Arnaud D."/>
            <person name="Guo H."/>
            <person name="Daviaud C."/>
            <person name="Alamery S."/>
            <person name="Jabbari K."/>
            <person name="Zhao M."/>
            <person name="Edger P.P."/>
            <person name="Chelaifa H."/>
            <person name="Tack D."/>
            <person name="Lassalle G."/>
            <person name="Mestiri I."/>
            <person name="Schnel N."/>
            <person name="Le Paslier M.C."/>
            <person name="Fan G."/>
            <person name="Renault V."/>
            <person name="Bayer P.E."/>
            <person name="Golicz A.A."/>
            <person name="Manoli S."/>
            <person name="Lee T.H."/>
            <person name="Thi V.H."/>
            <person name="Chalabi S."/>
            <person name="Hu Q."/>
            <person name="Fan C."/>
            <person name="Tollenaere R."/>
            <person name="Lu Y."/>
            <person name="Battail C."/>
            <person name="Shen J."/>
            <person name="Sidebottom C.H."/>
            <person name="Wang X."/>
            <person name="Canaguier A."/>
            <person name="Chauveau A."/>
            <person name="Berard A."/>
            <person name="Deniot G."/>
            <person name="Guan M."/>
            <person name="Liu Z."/>
            <person name="Sun F."/>
            <person name="Lim Y.P."/>
            <person name="Lyons E."/>
            <person name="Town C.D."/>
            <person name="Bancroft I."/>
            <person name="Wang X."/>
            <person name="Meng J."/>
            <person name="Ma J."/>
            <person name="Pires J.C."/>
            <person name="King G.J."/>
            <person name="Brunel D."/>
            <person name="Delourme R."/>
            <person name="Renard M."/>
            <person name="Aury J.M."/>
            <person name="Adams K.L."/>
            <person name="Batley J."/>
            <person name="Snowdon R.J."/>
            <person name="Tost J."/>
            <person name="Edwards D."/>
            <person name="Zhou Y."/>
            <person name="Hua W."/>
            <person name="Sharpe A.G."/>
            <person name="Paterson A.H."/>
            <person name="Guan C."/>
            <person name="Wincker P."/>
        </authorList>
    </citation>
    <scope>NUCLEOTIDE SEQUENCE [LARGE SCALE GENOMIC DNA]</scope>
    <source>
        <strain evidence="9">cv. Darmor-bzh</strain>
    </source>
</reference>
<feature type="region of interest" description="Disordered" evidence="6">
    <location>
        <begin position="246"/>
        <end position="269"/>
    </location>
</feature>
<dbReference type="PROSITE" id="PS51369">
    <property type="entry name" value="TCP"/>
    <property type="match status" value="1"/>
</dbReference>
<dbReference type="Proteomes" id="UP000028999">
    <property type="component" value="Unassembled WGS sequence"/>
</dbReference>
<keyword evidence="9" id="KW-1185">Reference proteome</keyword>
<feature type="compositionally biased region" description="Basic and acidic residues" evidence="6">
    <location>
        <begin position="58"/>
        <end position="70"/>
    </location>
</feature>
<feature type="compositionally biased region" description="Basic and acidic residues" evidence="6">
    <location>
        <begin position="250"/>
        <end position="269"/>
    </location>
</feature>
<protein>
    <submittedName>
        <fullName evidence="8">BnaA09g01860D protein</fullName>
    </submittedName>
</protein>
<feature type="compositionally biased region" description="Basic and acidic residues" evidence="6">
    <location>
        <begin position="23"/>
        <end position="33"/>
    </location>
</feature>
<feature type="region of interest" description="Disordered" evidence="6">
    <location>
        <begin position="1"/>
        <end position="71"/>
    </location>
</feature>
<gene>
    <name evidence="8" type="primary">BnaA09g01860D</name>
    <name evidence="8" type="ORF">GSBRNA2T00009909001</name>
</gene>
<organism evidence="8 9">
    <name type="scientific">Brassica napus</name>
    <name type="common">Rape</name>
    <dbReference type="NCBI Taxonomy" id="3708"/>
    <lineage>
        <taxon>Eukaryota</taxon>
        <taxon>Viridiplantae</taxon>
        <taxon>Streptophyta</taxon>
        <taxon>Embryophyta</taxon>
        <taxon>Tracheophyta</taxon>
        <taxon>Spermatophyta</taxon>
        <taxon>Magnoliopsida</taxon>
        <taxon>eudicotyledons</taxon>
        <taxon>Gunneridae</taxon>
        <taxon>Pentapetalae</taxon>
        <taxon>rosids</taxon>
        <taxon>malvids</taxon>
        <taxon>Brassicales</taxon>
        <taxon>Brassicaceae</taxon>
        <taxon>Brassiceae</taxon>
        <taxon>Brassica</taxon>
    </lineage>
</organism>
<dbReference type="GO" id="GO:0043565">
    <property type="term" value="F:sequence-specific DNA binding"/>
    <property type="evidence" value="ECO:0000318"/>
    <property type="project" value="GO_Central"/>
</dbReference>
<dbReference type="InterPro" id="IPR005333">
    <property type="entry name" value="Transcription_factor_TCP"/>
</dbReference>
<keyword evidence="4" id="KW-0804">Transcription</keyword>
<keyword evidence="3" id="KW-0238">DNA-binding</keyword>
<evidence type="ECO:0000313" key="8">
    <source>
        <dbReference type="EMBL" id="CDY20065.1"/>
    </source>
</evidence>
<dbReference type="AlphaFoldDB" id="A0A078G0J9"/>
<name>A0A078G0J9_BRANA</name>
<evidence type="ECO:0000256" key="2">
    <source>
        <dbReference type="ARBA" id="ARBA00023015"/>
    </source>
</evidence>
<feature type="domain" description="TCP" evidence="7">
    <location>
        <begin position="59"/>
        <end position="113"/>
    </location>
</feature>
<dbReference type="PANTHER" id="PTHR31072">
    <property type="entry name" value="TRANSCRIPTION FACTOR TCP4-RELATED"/>
    <property type="match status" value="1"/>
</dbReference>